<dbReference type="CDD" id="cd04645">
    <property type="entry name" value="LbH_gamma_CA_like"/>
    <property type="match status" value="1"/>
</dbReference>
<accession>A0A3N1D4M3</accession>
<proteinExistence type="predicted"/>
<dbReference type="EMBL" id="RJKE01000001">
    <property type="protein sequence ID" value="ROO88038.1"/>
    <property type="molecule type" value="Genomic_DNA"/>
</dbReference>
<dbReference type="SUPFAM" id="SSF51161">
    <property type="entry name" value="Trimeric LpxA-like enzymes"/>
    <property type="match status" value="1"/>
</dbReference>
<dbReference type="AlphaFoldDB" id="A0A3N1D4M3"/>
<reference evidence="1 2" key="1">
    <citation type="submission" date="2018-11" db="EMBL/GenBank/DDBJ databases">
        <title>Sequencing the genomes of 1000 actinobacteria strains.</title>
        <authorList>
            <person name="Klenk H.-P."/>
        </authorList>
    </citation>
    <scope>NUCLEOTIDE SEQUENCE [LARGE SCALE GENOMIC DNA]</scope>
    <source>
        <strain evidence="1 2">DSM 44254</strain>
    </source>
</reference>
<comment type="caution">
    <text evidence="1">The sequence shown here is derived from an EMBL/GenBank/DDBJ whole genome shotgun (WGS) entry which is preliminary data.</text>
</comment>
<dbReference type="InterPro" id="IPR047324">
    <property type="entry name" value="LbH_gamma_CA-like"/>
</dbReference>
<dbReference type="PANTHER" id="PTHR13061:SF29">
    <property type="entry name" value="GAMMA CARBONIC ANHYDRASE-LIKE 1, MITOCHONDRIAL-RELATED"/>
    <property type="match status" value="1"/>
</dbReference>
<protein>
    <submittedName>
        <fullName evidence="1">Carbonic anhydrase/acetyltransferase-like protein (Isoleucine patch superfamily)</fullName>
    </submittedName>
</protein>
<dbReference type="InterPro" id="IPR011004">
    <property type="entry name" value="Trimer_LpxA-like_sf"/>
</dbReference>
<evidence type="ECO:0000313" key="1">
    <source>
        <dbReference type="EMBL" id="ROO88038.1"/>
    </source>
</evidence>
<name>A0A3N1D4M3_9ACTN</name>
<keyword evidence="1" id="KW-0808">Transferase</keyword>
<dbReference type="GO" id="GO:0016740">
    <property type="term" value="F:transferase activity"/>
    <property type="evidence" value="ECO:0007669"/>
    <property type="project" value="UniProtKB-KW"/>
</dbReference>
<evidence type="ECO:0000313" key="2">
    <source>
        <dbReference type="Proteomes" id="UP000272400"/>
    </source>
</evidence>
<dbReference type="RefSeq" id="WP_123667253.1">
    <property type="nucleotide sequence ID" value="NZ_RJKE01000001.1"/>
</dbReference>
<keyword evidence="2" id="KW-1185">Reference proteome</keyword>
<dbReference type="InterPro" id="IPR001451">
    <property type="entry name" value="Hexapep"/>
</dbReference>
<dbReference type="InterPro" id="IPR050484">
    <property type="entry name" value="Transf_Hexapept/Carb_Anhydrase"/>
</dbReference>
<organism evidence="1 2">
    <name type="scientific">Actinocorallia herbida</name>
    <dbReference type="NCBI Taxonomy" id="58109"/>
    <lineage>
        <taxon>Bacteria</taxon>
        <taxon>Bacillati</taxon>
        <taxon>Actinomycetota</taxon>
        <taxon>Actinomycetes</taxon>
        <taxon>Streptosporangiales</taxon>
        <taxon>Thermomonosporaceae</taxon>
        <taxon>Actinocorallia</taxon>
    </lineage>
</organism>
<dbReference type="Pfam" id="PF00132">
    <property type="entry name" value="Hexapep"/>
    <property type="match status" value="1"/>
</dbReference>
<dbReference type="OrthoDB" id="9803036at2"/>
<sequence length="174" mass="18241">MAIYALGTRIPEIDPRAYVHPDATVIGSVKIRAGASIWPGAVLRGDYGSIEIGESTSIQDGSVLHTTEEWPTLIGDRSVIGHNVHLEGCVIGDDCLIGSGSIILNRALVDSGGAVGAAALVPEDGRVPAGHIAVGVPARVRPAPRGLGSWISDAVALYEDNAERYRTGLRRLDE</sequence>
<gene>
    <name evidence="1" type="ORF">EDD29_5692</name>
</gene>
<dbReference type="PANTHER" id="PTHR13061">
    <property type="entry name" value="DYNACTIN SUBUNIT P25"/>
    <property type="match status" value="1"/>
</dbReference>
<dbReference type="Gene3D" id="2.160.10.10">
    <property type="entry name" value="Hexapeptide repeat proteins"/>
    <property type="match status" value="1"/>
</dbReference>
<dbReference type="Proteomes" id="UP000272400">
    <property type="component" value="Unassembled WGS sequence"/>
</dbReference>